<proteinExistence type="predicted"/>
<dbReference type="InterPro" id="IPR036397">
    <property type="entry name" value="RNaseH_sf"/>
</dbReference>
<dbReference type="Pfam" id="PF00665">
    <property type="entry name" value="rve"/>
    <property type="match status" value="1"/>
</dbReference>
<dbReference type="PANTHER" id="PTHR37984">
    <property type="entry name" value="PROTEIN CBG26694"/>
    <property type="match status" value="1"/>
</dbReference>
<gene>
    <name evidence="2" type="ORF">RRG08_002539</name>
</gene>
<dbReference type="GO" id="GO:0003676">
    <property type="term" value="F:nucleic acid binding"/>
    <property type="evidence" value="ECO:0007669"/>
    <property type="project" value="InterPro"/>
</dbReference>
<dbReference type="InterPro" id="IPR001584">
    <property type="entry name" value="Integrase_cat-core"/>
</dbReference>
<dbReference type="InterPro" id="IPR050951">
    <property type="entry name" value="Retrovirus_Pol_polyprotein"/>
</dbReference>
<evidence type="ECO:0000259" key="1">
    <source>
        <dbReference type="PROSITE" id="PS50994"/>
    </source>
</evidence>
<organism evidence="2 3">
    <name type="scientific">Elysia crispata</name>
    <name type="common">lettuce slug</name>
    <dbReference type="NCBI Taxonomy" id="231223"/>
    <lineage>
        <taxon>Eukaryota</taxon>
        <taxon>Metazoa</taxon>
        <taxon>Spiralia</taxon>
        <taxon>Lophotrochozoa</taxon>
        <taxon>Mollusca</taxon>
        <taxon>Gastropoda</taxon>
        <taxon>Heterobranchia</taxon>
        <taxon>Euthyneura</taxon>
        <taxon>Panpulmonata</taxon>
        <taxon>Sacoglossa</taxon>
        <taxon>Placobranchoidea</taxon>
        <taxon>Plakobranchidae</taxon>
        <taxon>Elysia</taxon>
    </lineage>
</organism>
<sequence length="113" mass="12354">MKTTTAEKTTDVLRQIFAIHGLPTTLVSDNGPPFTSSEFENFLTTNGIKHITSQPYQPSTNGSAERLVQTFKQMLKAANPGQTGPQKLAKILLQLRTTPHAMTGKSPAELLFK</sequence>
<dbReference type="InterPro" id="IPR012337">
    <property type="entry name" value="RNaseH-like_sf"/>
</dbReference>
<name>A0AAE0Y4P4_9GAST</name>
<protein>
    <recommendedName>
        <fullName evidence="1">Integrase catalytic domain-containing protein</fullName>
    </recommendedName>
</protein>
<dbReference type="GO" id="GO:0015074">
    <property type="term" value="P:DNA integration"/>
    <property type="evidence" value="ECO:0007669"/>
    <property type="project" value="InterPro"/>
</dbReference>
<evidence type="ECO:0000313" key="2">
    <source>
        <dbReference type="EMBL" id="KAK3732928.1"/>
    </source>
</evidence>
<feature type="domain" description="Integrase catalytic" evidence="1">
    <location>
        <begin position="1"/>
        <end position="113"/>
    </location>
</feature>
<dbReference type="Gene3D" id="3.30.420.10">
    <property type="entry name" value="Ribonuclease H-like superfamily/Ribonuclease H"/>
    <property type="match status" value="1"/>
</dbReference>
<dbReference type="AlphaFoldDB" id="A0AAE0Y4P4"/>
<reference evidence="2" key="1">
    <citation type="journal article" date="2023" name="G3 (Bethesda)">
        <title>A reference genome for the long-term kleptoplast-retaining sea slug Elysia crispata morphotype clarki.</title>
        <authorList>
            <person name="Eastman K.E."/>
            <person name="Pendleton A.L."/>
            <person name="Shaikh M.A."/>
            <person name="Suttiyut T."/>
            <person name="Ogas R."/>
            <person name="Tomko P."/>
            <person name="Gavelis G."/>
            <person name="Widhalm J.R."/>
            <person name="Wisecaver J.H."/>
        </authorList>
    </citation>
    <scope>NUCLEOTIDE SEQUENCE</scope>
    <source>
        <strain evidence="2">ECLA1</strain>
    </source>
</reference>
<dbReference type="PANTHER" id="PTHR37984:SF5">
    <property type="entry name" value="PROTEIN NYNRIN-LIKE"/>
    <property type="match status" value="1"/>
</dbReference>
<comment type="caution">
    <text evidence="2">The sequence shown here is derived from an EMBL/GenBank/DDBJ whole genome shotgun (WGS) entry which is preliminary data.</text>
</comment>
<dbReference type="SUPFAM" id="SSF53098">
    <property type="entry name" value="Ribonuclease H-like"/>
    <property type="match status" value="1"/>
</dbReference>
<dbReference type="Proteomes" id="UP001283361">
    <property type="component" value="Unassembled WGS sequence"/>
</dbReference>
<evidence type="ECO:0000313" key="3">
    <source>
        <dbReference type="Proteomes" id="UP001283361"/>
    </source>
</evidence>
<dbReference type="EMBL" id="JAWDGP010006922">
    <property type="protein sequence ID" value="KAK3732928.1"/>
    <property type="molecule type" value="Genomic_DNA"/>
</dbReference>
<dbReference type="PROSITE" id="PS50994">
    <property type="entry name" value="INTEGRASE"/>
    <property type="match status" value="1"/>
</dbReference>
<keyword evidence="3" id="KW-1185">Reference proteome</keyword>
<accession>A0AAE0Y4P4</accession>